<keyword evidence="8" id="KW-0472">Membrane</keyword>
<dbReference type="InterPro" id="IPR008456">
    <property type="entry name" value="Collagen-bd_dom"/>
</dbReference>
<evidence type="ECO:0000256" key="4">
    <source>
        <dbReference type="ARBA" id="ARBA00022525"/>
    </source>
</evidence>
<evidence type="ECO:0000256" key="5">
    <source>
        <dbReference type="ARBA" id="ARBA00022729"/>
    </source>
</evidence>
<protein>
    <submittedName>
        <fullName evidence="11">LPXTG cell wall anchor domain-containing protein</fullName>
    </submittedName>
</protein>
<feature type="compositionally biased region" description="Low complexity" evidence="7">
    <location>
        <begin position="626"/>
        <end position="649"/>
    </location>
</feature>
<feature type="region of interest" description="Disordered" evidence="7">
    <location>
        <begin position="612"/>
        <end position="803"/>
    </location>
</feature>
<dbReference type="InterPro" id="IPR008966">
    <property type="entry name" value="Adhesion_dom_sf"/>
</dbReference>
<dbReference type="InterPro" id="IPR002126">
    <property type="entry name" value="Cadherin-like_dom"/>
</dbReference>
<evidence type="ECO:0000256" key="2">
    <source>
        <dbReference type="ARBA" id="ARBA00007257"/>
    </source>
</evidence>
<dbReference type="Pfam" id="PF05737">
    <property type="entry name" value="Collagen_bind"/>
    <property type="match status" value="1"/>
</dbReference>
<dbReference type="RefSeq" id="WP_153386018.1">
    <property type="nucleotide sequence ID" value="NZ_VDFP01000020.1"/>
</dbReference>
<organism evidence="11 12">
    <name type="scientific">Companilactobacillus halodurans</name>
    <dbReference type="NCBI Taxonomy" id="2584183"/>
    <lineage>
        <taxon>Bacteria</taxon>
        <taxon>Bacillati</taxon>
        <taxon>Bacillota</taxon>
        <taxon>Bacilli</taxon>
        <taxon>Lactobacillales</taxon>
        <taxon>Lactobacillaceae</taxon>
        <taxon>Companilactobacillus</taxon>
    </lineage>
</organism>
<dbReference type="Gene3D" id="2.60.40.740">
    <property type="match status" value="1"/>
</dbReference>
<dbReference type="PANTHER" id="PTHR36108:SF13">
    <property type="entry name" value="COLOSSIN-B-RELATED"/>
    <property type="match status" value="1"/>
</dbReference>
<keyword evidence="8" id="KW-1133">Transmembrane helix</keyword>
<sequence>MKMKRSLLLITILTFFLAFLFLFIPSRSVLAASSISTSASTDTASPPGTLSDNGNESVLSLAGLSAGDAKITDSNGNTVQAPGNFPTSSNYNVSYNWSIPNGVVVKAGDTASFELPDGLVASEDLSFPVYNSSSVEVGTAVIKNGEANGSITFNDALADTSASRTGTLSLATKGTVSDSTSDSENWMLNKNGWISGYGAYKFPNQITWNVAFNPNEHNLNNVVITDTLGPNQQYIPGSLTAIAGSYGPSGFVNNGQALTPTVTTSGNQITISFPGNVTTAVDIFYRVSLPSPFDKITNIRTNSATMTSNEGTNTIDASVSWYQGSSGGGGGDASGSLVTLTKVDASSGVALPGAEFELTDSTGKVLISNAETDEDGELEIYDLPDGDYTFTEVKAPDGYQLNSTPINFTISGSENSPVEKSYSQPDVSKTGAVVLKKVDPDTKDTISGATFNLLDSTGKVIKEGLVTDTSGEFDVDNLDPGEYSFVETEPASGYILNTSPIEFSIVAGQTTPVNVEKFDVAEATVSNTGDVVLTKVDSSANTPLAGAIYNLLDANGKIIESNLTTDEKGQITVPNLEAGEYSFVEVTAPSGYQLNATPISFTVVKGLSNSLNASDDKVPSAPETPKNPSNPGQPSNPGTVTPNPGTPGQPSNPGTVTPNPGAPEQPNSPGVVTPNPGTPGQPNKPGTTTPSEPSLPNKPSKPNNPDTSNPSVKPNSPSTNPEKPGKPSATIPSKPEAPVFNPEESVIPGETNPITKPNIAVPENSNAINPAPSLDEALSPNNTGNSASAIPASSSDYGKGKFPQTGNKSGWILMVIGLILAIGIIIQKKRE</sequence>
<keyword evidence="5 9" id="KW-0732">Signal</keyword>
<evidence type="ECO:0000259" key="10">
    <source>
        <dbReference type="PROSITE" id="PS50268"/>
    </source>
</evidence>
<dbReference type="SUPFAM" id="SSF49478">
    <property type="entry name" value="Cna protein B-type domain"/>
    <property type="match status" value="3"/>
</dbReference>
<comment type="subcellular location">
    <subcellularLocation>
        <location evidence="1">Secreted</location>
        <location evidence="1">Cell wall</location>
        <topology evidence="1">Peptidoglycan-anchor</topology>
    </subcellularLocation>
</comment>
<feature type="compositionally biased region" description="Polar residues" evidence="7">
    <location>
        <begin position="779"/>
        <end position="796"/>
    </location>
</feature>
<evidence type="ECO:0000256" key="8">
    <source>
        <dbReference type="SAM" id="Phobius"/>
    </source>
</evidence>
<dbReference type="GO" id="GO:0005518">
    <property type="term" value="F:collagen binding"/>
    <property type="evidence" value="ECO:0007669"/>
    <property type="project" value="InterPro"/>
</dbReference>
<reference evidence="11 12" key="1">
    <citation type="journal article" date="2019" name="Syst. Appl. Microbiol.">
        <title>Polyphasic characterization of two novel Lactobacillus spp. isolated from blown salami packages: Description of Lactobacillus halodurans sp. nov. and Lactobacillus salsicarnum sp. nov.</title>
        <authorList>
            <person name="Schuster J.A."/>
            <person name="Klingl A."/>
            <person name="Vogel R.F."/>
            <person name="Ehrmann M.A."/>
        </authorList>
    </citation>
    <scope>NUCLEOTIDE SEQUENCE [LARGE SCALE GENOMIC DNA]</scope>
    <source>
        <strain evidence="11 12">TMW 1.2172</strain>
    </source>
</reference>
<comment type="similarity">
    <text evidence="2">Belongs to the serine-aspartate repeat-containing protein (SDr) family.</text>
</comment>
<comment type="caution">
    <text evidence="11">The sequence shown here is derived from an EMBL/GenBank/DDBJ whole genome shotgun (WGS) entry which is preliminary data.</text>
</comment>
<dbReference type="Proteomes" id="UP000414364">
    <property type="component" value="Unassembled WGS sequence"/>
</dbReference>
<gene>
    <name evidence="11" type="ORF">FHL06_09320</name>
</gene>
<dbReference type="InterPro" id="IPR013783">
    <property type="entry name" value="Ig-like_fold"/>
</dbReference>
<dbReference type="PROSITE" id="PS50268">
    <property type="entry name" value="CADHERIN_2"/>
    <property type="match status" value="1"/>
</dbReference>
<dbReference type="GO" id="GO:0016020">
    <property type="term" value="C:membrane"/>
    <property type="evidence" value="ECO:0007669"/>
    <property type="project" value="InterPro"/>
</dbReference>
<keyword evidence="8" id="KW-0812">Transmembrane</keyword>
<dbReference type="InterPro" id="IPR041033">
    <property type="entry name" value="SpaA_PFL_dom_1"/>
</dbReference>
<dbReference type="InterPro" id="IPR041171">
    <property type="entry name" value="SDR_Ig"/>
</dbReference>
<dbReference type="GO" id="GO:0007156">
    <property type="term" value="P:homophilic cell adhesion via plasma membrane adhesion molecules"/>
    <property type="evidence" value="ECO:0007669"/>
    <property type="project" value="InterPro"/>
</dbReference>
<evidence type="ECO:0000256" key="9">
    <source>
        <dbReference type="SAM" id="SignalP"/>
    </source>
</evidence>
<keyword evidence="3" id="KW-0134">Cell wall</keyword>
<feature type="domain" description="Cadherin" evidence="10">
    <location>
        <begin position="404"/>
        <end position="545"/>
    </location>
</feature>
<feature type="compositionally biased region" description="Low complexity" evidence="7">
    <location>
        <begin position="669"/>
        <end position="711"/>
    </location>
</feature>
<accession>A0A5P0ZQN9</accession>
<feature type="compositionally biased region" description="Polar residues" evidence="7">
    <location>
        <begin position="712"/>
        <end position="721"/>
    </location>
</feature>
<dbReference type="InterPro" id="IPR011252">
    <property type="entry name" value="Fibrogen-bd_dom1"/>
</dbReference>
<feature type="chain" id="PRO_5024300616" evidence="9">
    <location>
        <begin position="32"/>
        <end position="831"/>
    </location>
</feature>
<evidence type="ECO:0000313" key="12">
    <source>
        <dbReference type="Proteomes" id="UP000414364"/>
    </source>
</evidence>
<dbReference type="PANTHER" id="PTHR36108">
    <property type="entry name" value="COLOSSIN-B-RELATED"/>
    <property type="match status" value="1"/>
</dbReference>
<evidence type="ECO:0000313" key="11">
    <source>
        <dbReference type="EMBL" id="MQS76574.1"/>
    </source>
</evidence>
<feature type="signal peptide" evidence="9">
    <location>
        <begin position="1"/>
        <end position="31"/>
    </location>
</feature>
<dbReference type="Gene3D" id="2.60.40.1280">
    <property type="match status" value="1"/>
</dbReference>
<evidence type="ECO:0000256" key="6">
    <source>
        <dbReference type="ARBA" id="ARBA00023088"/>
    </source>
</evidence>
<dbReference type="Pfam" id="PF17961">
    <property type="entry name" value="Big_8"/>
    <property type="match status" value="1"/>
</dbReference>
<evidence type="ECO:0000256" key="7">
    <source>
        <dbReference type="SAM" id="MobiDB-lite"/>
    </source>
</evidence>
<name>A0A5P0ZQN9_9LACO</name>
<feature type="transmembrane region" description="Helical" evidence="8">
    <location>
        <begin position="809"/>
        <end position="826"/>
    </location>
</feature>
<evidence type="ECO:0000256" key="3">
    <source>
        <dbReference type="ARBA" id="ARBA00022512"/>
    </source>
</evidence>
<dbReference type="AlphaFoldDB" id="A0A5P0ZQN9"/>
<dbReference type="Gene3D" id="2.60.40.10">
    <property type="entry name" value="Immunoglobulins"/>
    <property type="match status" value="3"/>
</dbReference>
<keyword evidence="4" id="KW-0964">Secreted</keyword>
<dbReference type="GO" id="GO:0005509">
    <property type="term" value="F:calcium ion binding"/>
    <property type="evidence" value="ECO:0007669"/>
    <property type="project" value="InterPro"/>
</dbReference>
<dbReference type="SUPFAM" id="SSF49401">
    <property type="entry name" value="Bacterial adhesins"/>
    <property type="match status" value="2"/>
</dbReference>
<dbReference type="NCBIfam" id="TIGR01167">
    <property type="entry name" value="LPXTG_anchor"/>
    <property type="match status" value="1"/>
</dbReference>
<dbReference type="Pfam" id="PF17802">
    <property type="entry name" value="SpaA"/>
    <property type="match status" value="3"/>
</dbReference>
<dbReference type="EMBL" id="VDFP01000020">
    <property type="protein sequence ID" value="MQS76574.1"/>
    <property type="molecule type" value="Genomic_DNA"/>
</dbReference>
<proteinExistence type="inferred from homology"/>
<evidence type="ECO:0000256" key="1">
    <source>
        <dbReference type="ARBA" id="ARBA00004168"/>
    </source>
</evidence>
<keyword evidence="6" id="KW-0572">Peptidoglycan-anchor</keyword>